<dbReference type="Proteomes" id="UP000295184">
    <property type="component" value="Unassembled WGS sequence"/>
</dbReference>
<evidence type="ECO:0000313" key="2">
    <source>
        <dbReference type="Proteomes" id="UP000295184"/>
    </source>
</evidence>
<evidence type="ECO:0000313" key="1">
    <source>
        <dbReference type="EMBL" id="TCL53831.1"/>
    </source>
</evidence>
<reference evidence="1 2" key="1">
    <citation type="submission" date="2019-03" db="EMBL/GenBank/DDBJ databases">
        <title>Genomic Encyclopedia of Type Strains, Phase IV (KMG-IV): sequencing the most valuable type-strain genomes for metagenomic binning, comparative biology and taxonomic classification.</title>
        <authorList>
            <person name="Goeker M."/>
        </authorList>
    </citation>
    <scope>NUCLEOTIDE SEQUENCE [LARGE SCALE GENOMIC DNA]</scope>
    <source>
        <strain evidence="1 2">DSM 100451</strain>
    </source>
</reference>
<name>A0A4R1QM35_9FIRM</name>
<sequence>MNVTHIIYLVRDAYQKIRIMQGDKVCYEGEYFVPSEELQNAQIKRWSVDNGTLVLEIRNHKRS</sequence>
<comment type="caution">
    <text evidence="1">The sequence shown here is derived from an EMBL/GenBank/DDBJ whole genome shotgun (WGS) entry which is preliminary data.</text>
</comment>
<dbReference type="STRING" id="1650663.GCA_001486665_00045"/>
<dbReference type="EMBL" id="SLUM01000026">
    <property type="protein sequence ID" value="TCL53831.1"/>
    <property type="molecule type" value="Genomic_DNA"/>
</dbReference>
<proteinExistence type="predicted"/>
<gene>
    <name evidence="1" type="ORF">EDD77_1264</name>
</gene>
<protein>
    <submittedName>
        <fullName evidence="1">Uncharacterized protein</fullName>
    </submittedName>
</protein>
<organism evidence="1 2">
    <name type="scientific">Allofournierella massiliensis</name>
    <dbReference type="NCBI Taxonomy" id="1650663"/>
    <lineage>
        <taxon>Bacteria</taxon>
        <taxon>Bacillati</taxon>
        <taxon>Bacillota</taxon>
        <taxon>Clostridia</taxon>
        <taxon>Eubacteriales</taxon>
        <taxon>Oscillospiraceae</taxon>
        <taxon>Allofournierella</taxon>
    </lineage>
</organism>
<accession>A0A4R1QM35</accession>
<dbReference type="AlphaFoldDB" id="A0A4R1QM35"/>